<dbReference type="AlphaFoldDB" id="F8N8Z8"/>
<dbReference type="PANTHER" id="PTHR33164">
    <property type="entry name" value="TRANSCRIPTIONAL REGULATOR, MARR FAMILY"/>
    <property type="match status" value="1"/>
</dbReference>
<evidence type="ECO:0000313" key="2">
    <source>
        <dbReference type="EMBL" id="EGN55643.1"/>
    </source>
</evidence>
<organism evidence="2 3">
    <name type="scientific">Hallella multisaccharivorax DSM 17128</name>
    <dbReference type="NCBI Taxonomy" id="688246"/>
    <lineage>
        <taxon>Bacteria</taxon>
        <taxon>Pseudomonadati</taxon>
        <taxon>Bacteroidota</taxon>
        <taxon>Bacteroidia</taxon>
        <taxon>Bacteroidales</taxon>
        <taxon>Prevotellaceae</taxon>
        <taxon>Hallella</taxon>
    </lineage>
</organism>
<dbReference type="GO" id="GO:0006950">
    <property type="term" value="P:response to stress"/>
    <property type="evidence" value="ECO:0007669"/>
    <property type="project" value="TreeGrafter"/>
</dbReference>
<keyword evidence="3" id="KW-1185">Reference proteome</keyword>
<evidence type="ECO:0000313" key="3">
    <source>
        <dbReference type="Proteomes" id="UP000002772"/>
    </source>
</evidence>
<dbReference type="InterPro" id="IPR000835">
    <property type="entry name" value="HTH_MarR-typ"/>
</dbReference>
<evidence type="ECO:0000259" key="1">
    <source>
        <dbReference type="PROSITE" id="PS50995"/>
    </source>
</evidence>
<dbReference type="Gene3D" id="1.10.10.10">
    <property type="entry name" value="Winged helix-like DNA-binding domain superfamily/Winged helix DNA-binding domain"/>
    <property type="match status" value="1"/>
</dbReference>
<dbReference type="Pfam" id="PF12802">
    <property type="entry name" value="MarR_2"/>
    <property type="match status" value="1"/>
</dbReference>
<dbReference type="SUPFAM" id="SSF46785">
    <property type="entry name" value="Winged helix' DNA-binding domain"/>
    <property type="match status" value="1"/>
</dbReference>
<reference evidence="3" key="1">
    <citation type="journal article" date="2011" name="Stand. Genomic Sci.">
        <title>Non-contiguous finished genome sequence of the opportunistic oral pathogen Prevotella multisaccharivorax type strain (PPPA20).</title>
        <authorList>
            <person name="Pati A."/>
            <person name="Gronow S."/>
            <person name="Lu M."/>
            <person name="Lapidus A."/>
            <person name="Nolan M."/>
            <person name="Lucas S."/>
            <person name="Hammon N."/>
            <person name="Deshpande S."/>
            <person name="Cheng J.F."/>
            <person name="Tapia R."/>
            <person name="Han C."/>
            <person name="Goodwin L."/>
            <person name="Pitluck S."/>
            <person name="Liolios K."/>
            <person name="Pagani I."/>
            <person name="Mavromatis K."/>
            <person name="Mikhailova N."/>
            <person name="Huntemann M."/>
            <person name="Chen A."/>
            <person name="Palaniappan K."/>
            <person name="Land M."/>
            <person name="Hauser L."/>
            <person name="Detter J.C."/>
            <person name="Brambilla E.M."/>
            <person name="Rohde M."/>
            <person name="Goker M."/>
            <person name="Woyke T."/>
            <person name="Bristow J."/>
            <person name="Eisen J.A."/>
            <person name="Markowitz V."/>
            <person name="Hugenholtz P."/>
            <person name="Kyrpides N.C."/>
            <person name="Klenk H.P."/>
            <person name="Ivanova N."/>
        </authorList>
    </citation>
    <scope>NUCLEOTIDE SEQUENCE [LARGE SCALE GENOMIC DNA]</scope>
    <source>
        <strain evidence="3">DSM 17128</strain>
    </source>
</reference>
<dbReference type="InterPro" id="IPR036390">
    <property type="entry name" value="WH_DNA-bd_sf"/>
</dbReference>
<sequence length="118" mass="13101">MITDTCICHLHSLLRALNGIEADMQKATGLNLNEAMALCLLNGSEGDLMAGEIAEELGLTRSNTSKVIAVLEKEALIRRHVCPQDYRCQKFCITKKGKDKLEETKSKLSLPDELKEIE</sequence>
<dbReference type="InterPro" id="IPR039422">
    <property type="entry name" value="MarR/SlyA-like"/>
</dbReference>
<dbReference type="PANTHER" id="PTHR33164:SF43">
    <property type="entry name" value="HTH-TYPE TRANSCRIPTIONAL REPRESSOR YETL"/>
    <property type="match status" value="1"/>
</dbReference>
<dbReference type="STRING" id="688246.Premu_0154"/>
<dbReference type="Proteomes" id="UP000002772">
    <property type="component" value="Unassembled WGS sequence"/>
</dbReference>
<dbReference type="RefSeq" id="WP_007572309.1">
    <property type="nucleotide sequence ID" value="NZ_BPTS01000001.1"/>
</dbReference>
<gene>
    <name evidence="2" type="ORF">Premu_0154</name>
</gene>
<feature type="domain" description="HTH marR-type" evidence="1">
    <location>
        <begin position="1"/>
        <end position="118"/>
    </location>
</feature>
<dbReference type="InterPro" id="IPR036388">
    <property type="entry name" value="WH-like_DNA-bd_sf"/>
</dbReference>
<dbReference type="EMBL" id="GL945017">
    <property type="protein sequence ID" value="EGN55643.1"/>
    <property type="molecule type" value="Genomic_DNA"/>
</dbReference>
<dbReference type="HOGENOM" id="CLU_148642_0_0_10"/>
<name>F8N8Z8_9BACT</name>
<dbReference type="GO" id="GO:0003700">
    <property type="term" value="F:DNA-binding transcription factor activity"/>
    <property type="evidence" value="ECO:0007669"/>
    <property type="project" value="InterPro"/>
</dbReference>
<protein>
    <submittedName>
        <fullName evidence="2">Regulatory protein MarR</fullName>
    </submittedName>
</protein>
<dbReference type="eggNOG" id="COG1846">
    <property type="taxonomic scope" value="Bacteria"/>
</dbReference>
<accession>F8N8Z8</accession>
<proteinExistence type="predicted"/>
<dbReference type="PROSITE" id="PS50995">
    <property type="entry name" value="HTH_MARR_2"/>
    <property type="match status" value="1"/>
</dbReference>
<dbReference type="SMART" id="SM00347">
    <property type="entry name" value="HTH_MARR"/>
    <property type="match status" value="1"/>
</dbReference>
<dbReference type="OrthoDB" id="1095207at2"/>